<evidence type="ECO:0000256" key="2">
    <source>
        <dbReference type="SAM" id="SignalP"/>
    </source>
</evidence>
<name>A0A5E4PY85_9NEOP</name>
<dbReference type="EMBL" id="FZQP02000781">
    <property type="protein sequence ID" value="VVC90376.1"/>
    <property type="molecule type" value="Genomic_DNA"/>
</dbReference>
<organism evidence="3 4">
    <name type="scientific">Leptidea sinapis</name>
    <dbReference type="NCBI Taxonomy" id="189913"/>
    <lineage>
        <taxon>Eukaryota</taxon>
        <taxon>Metazoa</taxon>
        <taxon>Ecdysozoa</taxon>
        <taxon>Arthropoda</taxon>
        <taxon>Hexapoda</taxon>
        <taxon>Insecta</taxon>
        <taxon>Pterygota</taxon>
        <taxon>Neoptera</taxon>
        <taxon>Endopterygota</taxon>
        <taxon>Lepidoptera</taxon>
        <taxon>Glossata</taxon>
        <taxon>Ditrysia</taxon>
        <taxon>Papilionoidea</taxon>
        <taxon>Pieridae</taxon>
        <taxon>Dismorphiinae</taxon>
        <taxon>Leptidea</taxon>
    </lineage>
</organism>
<proteinExistence type="predicted"/>
<dbReference type="AlphaFoldDB" id="A0A5E4PY85"/>
<evidence type="ECO:0008006" key="5">
    <source>
        <dbReference type="Google" id="ProtNLM"/>
    </source>
</evidence>
<feature type="signal peptide" evidence="2">
    <location>
        <begin position="1"/>
        <end position="19"/>
    </location>
</feature>
<keyword evidence="2" id="KW-0732">Signal</keyword>
<keyword evidence="4" id="KW-1185">Reference proteome</keyword>
<gene>
    <name evidence="3" type="ORF">LSINAPIS_LOCUS3297</name>
</gene>
<feature type="region of interest" description="Disordered" evidence="1">
    <location>
        <begin position="23"/>
        <end position="46"/>
    </location>
</feature>
<protein>
    <recommendedName>
        <fullName evidence="5">Protein quiver</fullName>
    </recommendedName>
</protein>
<reference evidence="3 4" key="1">
    <citation type="submission" date="2017-07" db="EMBL/GenBank/DDBJ databases">
        <authorList>
            <person name="Talla V."/>
            <person name="Backstrom N."/>
        </authorList>
    </citation>
    <scope>NUCLEOTIDE SEQUENCE [LARGE SCALE GENOMIC DNA]</scope>
</reference>
<evidence type="ECO:0000313" key="4">
    <source>
        <dbReference type="Proteomes" id="UP000324832"/>
    </source>
</evidence>
<feature type="chain" id="PRO_5022750730" description="Protein quiver" evidence="2">
    <location>
        <begin position="20"/>
        <end position="187"/>
    </location>
</feature>
<evidence type="ECO:0000313" key="3">
    <source>
        <dbReference type="EMBL" id="VVC90376.1"/>
    </source>
</evidence>
<evidence type="ECO:0000256" key="1">
    <source>
        <dbReference type="SAM" id="MobiDB-lite"/>
    </source>
</evidence>
<accession>A0A5E4PY85</accession>
<dbReference type="Proteomes" id="UP000324832">
    <property type="component" value="Unassembled WGS sequence"/>
</dbReference>
<sequence length="187" mass="20343">MEKVWVLVLSCFIIGLASSESSIDDAETSKQDEQLEEVAEESGSDRASAFAYSQPLGRPNPFPAPSPSPILVECHACTDCPTVSADTPSKLCPPSLDPNKQGKCVTYSENYRHMKRPWFIRGCASERGTCDDIRRAHANHANIVQLRGCHECEGERCNTNGAVSVSDMTIAFVTLIVTPLIAKLTLS</sequence>